<proteinExistence type="predicted"/>
<reference evidence="1" key="1">
    <citation type="journal article" date="2020" name="Nature">
        <title>Giant virus diversity and host interactions through global metagenomics.</title>
        <authorList>
            <person name="Schulz F."/>
            <person name="Roux S."/>
            <person name="Paez-Espino D."/>
            <person name="Jungbluth S."/>
            <person name="Walsh D.A."/>
            <person name="Denef V.J."/>
            <person name="McMahon K.D."/>
            <person name="Konstantinidis K.T."/>
            <person name="Eloe-Fadrosh E.A."/>
            <person name="Kyrpides N.C."/>
            <person name="Woyke T."/>
        </authorList>
    </citation>
    <scope>NUCLEOTIDE SEQUENCE</scope>
    <source>
        <strain evidence="1">GVMAG-M-3300001351-8</strain>
    </source>
</reference>
<organism evidence="1">
    <name type="scientific">viral metagenome</name>
    <dbReference type="NCBI Taxonomy" id="1070528"/>
    <lineage>
        <taxon>unclassified sequences</taxon>
        <taxon>metagenomes</taxon>
        <taxon>organismal metagenomes</taxon>
    </lineage>
</organism>
<evidence type="ECO:0000313" key="1">
    <source>
        <dbReference type="EMBL" id="QHT28767.1"/>
    </source>
</evidence>
<dbReference type="EMBL" id="MN738864">
    <property type="protein sequence ID" value="QHT28767.1"/>
    <property type="molecule type" value="Genomic_DNA"/>
</dbReference>
<sequence length="319" mass="37476">MNHPILSRFIKYNKSIFHYNNINTFRKSSKHANDKNNKIRENIIGAIINNKIPAEFYTDANTDANTTANTNANEWTRLKTSLFNFIHILNNKFDKIECIHKGGRMYHYDFIIKTYNGDTIQEFNIELKFNASTLQNAPQFVSPMKPSQYLNKSFENYYYDSYLKELSDVAKFPLPSKENYIAQIHSNNPRCLKEYQELYYKGCKSSSKYTNDDTAVKFYNFCKDISKKSIASFITQTDLDIEKLSNYLYTTQKNKIYMLYSNNKFNIEYVDINDYKIESVTKNPSKSRYECISINKKKINVLLRWKNGNGIAFPAFQIS</sequence>
<protein>
    <submittedName>
        <fullName evidence="1">Uncharacterized protein</fullName>
    </submittedName>
</protein>
<dbReference type="AlphaFoldDB" id="A0A6C0EI70"/>
<accession>A0A6C0EI70</accession>
<name>A0A6C0EI70_9ZZZZ</name>